<evidence type="ECO:0000313" key="1">
    <source>
        <dbReference type="EMBL" id="KAI7961377.1"/>
    </source>
</evidence>
<evidence type="ECO:0000313" key="2">
    <source>
        <dbReference type="Proteomes" id="UP001060170"/>
    </source>
</evidence>
<comment type="caution">
    <text evidence="1">The sequence shown here is derived from an EMBL/GenBank/DDBJ whole genome shotgun (WGS) entry which is preliminary data.</text>
</comment>
<name>A0ACC0EVJ1_9BASI</name>
<proteinExistence type="predicted"/>
<keyword evidence="2" id="KW-1185">Reference proteome</keyword>
<protein>
    <submittedName>
        <fullName evidence="1">Uncharacterized protein</fullName>
    </submittedName>
</protein>
<dbReference type="Proteomes" id="UP001060170">
    <property type="component" value="Chromosome 2"/>
</dbReference>
<organism evidence="1 2">
    <name type="scientific">Puccinia striiformis f. sp. tritici</name>
    <dbReference type="NCBI Taxonomy" id="168172"/>
    <lineage>
        <taxon>Eukaryota</taxon>
        <taxon>Fungi</taxon>
        <taxon>Dikarya</taxon>
        <taxon>Basidiomycota</taxon>
        <taxon>Pucciniomycotina</taxon>
        <taxon>Pucciniomycetes</taxon>
        <taxon>Pucciniales</taxon>
        <taxon>Pucciniaceae</taxon>
        <taxon>Puccinia</taxon>
    </lineage>
</organism>
<dbReference type="EMBL" id="CM045866">
    <property type="protein sequence ID" value="KAI7961377.1"/>
    <property type="molecule type" value="Genomic_DNA"/>
</dbReference>
<reference evidence="2" key="1">
    <citation type="journal article" date="2018" name="BMC Genomics">
        <title>Genomic insights into host adaptation between the wheat stripe rust pathogen (Puccinia striiformis f. sp. tritici) and the barley stripe rust pathogen (Puccinia striiformis f. sp. hordei).</title>
        <authorList>
            <person name="Xia C."/>
            <person name="Wang M."/>
            <person name="Yin C."/>
            <person name="Cornejo O.E."/>
            <person name="Hulbert S.H."/>
            <person name="Chen X."/>
        </authorList>
    </citation>
    <scope>NUCLEOTIDE SEQUENCE [LARGE SCALE GENOMIC DNA]</scope>
    <source>
        <strain evidence="2">93-210</strain>
    </source>
</reference>
<reference evidence="2" key="2">
    <citation type="journal article" date="2018" name="Mol. Plant Microbe Interact.">
        <title>Genome sequence resources for the wheat stripe rust pathogen (Puccinia striiformis f. sp. tritici) and the barley stripe rust pathogen (Puccinia striiformis f. sp. hordei).</title>
        <authorList>
            <person name="Xia C."/>
            <person name="Wang M."/>
            <person name="Yin C."/>
            <person name="Cornejo O.E."/>
            <person name="Hulbert S.H."/>
            <person name="Chen X."/>
        </authorList>
    </citation>
    <scope>NUCLEOTIDE SEQUENCE [LARGE SCALE GENOMIC DNA]</scope>
    <source>
        <strain evidence="2">93-210</strain>
    </source>
</reference>
<accession>A0ACC0EVJ1</accession>
<reference evidence="1 2" key="3">
    <citation type="journal article" date="2022" name="Microbiol. Spectr.">
        <title>Folding features and dynamics of 3D genome architecture in plant fungal pathogens.</title>
        <authorList>
            <person name="Xia C."/>
        </authorList>
    </citation>
    <scope>NUCLEOTIDE SEQUENCE [LARGE SCALE GENOMIC DNA]</scope>
    <source>
        <strain evidence="1 2">93-210</strain>
    </source>
</reference>
<sequence length="50" mass="5922">MVRKPKFLFILGPMFLEHPKKDKNDQFNKHHCLLNIQKIVQSHSTLVKPP</sequence>
<gene>
    <name evidence="1" type="ORF">MJO28_001866</name>
</gene>